<dbReference type="OrthoDB" id="10004064at2759"/>
<feature type="domain" description="G-protein coupled receptors family 1 profile" evidence="6">
    <location>
        <begin position="22"/>
        <end position="282"/>
    </location>
</feature>
<keyword evidence="3 5" id="KW-1133">Transmembrane helix</keyword>
<dbReference type="InterPro" id="IPR017452">
    <property type="entry name" value="GPCR_Rhodpsn_7TM"/>
</dbReference>
<dbReference type="AlphaFoldDB" id="A0A814LNB4"/>
<feature type="transmembrane region" description="Helical" evidence="5">
    <location>
        <begin position="181"/>
        <end position="201"/>
    </location>
</feature>
<dbReference type="PROSITE" id="PS50262">
    <property type="entry name" value="G_PROTEIN_RECEP_F1_2"/>
    <property type="match status" value="1"/>
</dbReference>
<dbReference type="Proteomes" id="UP000663877">
    <property type="component" value="Unassembled WGS sequence"/>
</dbReference>
<feature type="transmembrane region" description="Helical" evidence="5">
    <location>
        <begin position="43"/>
        <end position="65"/>
    </location>
</feature>
<gene>
    <name evidence="7" type="ORF">BJG266_LOCUS19439</name>
    <name evidence="8" type="ORF">QVE165_LOCUS28488</name>
</gene>
<dbReference type="GO" id="GO:0016020">
    <property type="term" value="C:membrane"/>
    <property type="evidence" value="ECO:0007669"/>
    <property type="project" value="UniProtKB-SubCell"/>
</dbReference>
<feature type="transmembrane region" description="Helical" evidence="5">
    <location>
        <begin position="222"/>
        <end position="242"/>
    </location>
</feature>
<evidence type="ECO:0000313" key="9">
    <source>
        <dbReference type="Proteomes" id="UP000663832"/>
    </source>
</evidence>
<dbReference type="EMBL" id="CAJNOI010000104">
    <property type="protein sequence ID" value="CAF1066047.1"/>
    <property type="molecule type" value="Genomic_DNA"/>
</dbReference>
<comment type="caution">
    <text evidence="7">The sequence shown here is derived from an EMBL/GenBank/DDBJ whole genome shotgun (WGS) entry which is preliminary data.</text>
</comment>
<evidence type="ECO:0000256" key="3">
    <source>
        <dbReference type="ARBA" id="ARBA00022989"/>
    </source>
</evidence>
<protein>
    <recommendedName>
        <fullName evidence="6">G-protein coupled receptors family 1 profile domain-containing protein</fullName>
    </recommendedName>
</protein>
<dbReference type="EMBL" id="CAJNOM010000222">
    <property type="protein sequence ID" value="CAF1250626.1"/>
    <property type="molecule type" value="Genomic_DNA"/>
</dbReference>
<evidence type="ECO:0000259" key="6">
    <source>
        <dbReference type="PROSITE" id="PS50262"/>
    </source>
</evidence>
<proteinExistence type="predicted"/>
<comment type="subcellular location">
    <subcellularLocation>
        <location evidence="1">Membrane</location>
    </subcellularLocation>
</comment>
<keyword evidence="4 5" id="KW-0472">Membrane</keyword>
<feature type="transmembrane region" description="Helical" evidence="5">
    <location>
        <begin position="6"/>
        <end position="31"/>
    </location>
</feature>
<evidence type="ECO:0000313" key="8">
    <source>
        <dbReference type="EMBL" id="CAF1250626.1"/>
    </source>
</evidence>
<organism evidence="7 10">
    <name type="scientific">Adineta steineri</name>
    <dbReference type="NCBI Taxonomy" id="433720"/>
    <lineage>
        <taxon>Eukaryota</taxon>
        <taxon>Metazoa</taxon>
        <taxon>Spiralia</taxon>
        <taxon>Gnathifera</taxon>
        <taxon>Rotifera</taxon>
        <taxon>Eurotatoria</taxon>
        <taxon>Bdelloidea</taxon>
        <taxon>Adinetida</taxon>
        <taxon>Adinetidae</taxon>
        <taxon>Adineta</taxon>
    </lineage>
</organism>
<evidence type="ECO:0000256" key="5">
    <source>
        <dbReference type="SAM" id="Phobius"/>
    </source>
</evidence>
<evidence type="ECO:0000313" key="10">
    <source>
        <dbReference type="Proteomes" id="UP000663877"/>
    </source>
</evidence>
<evidence type="ECO:0000256" key="4">
    <source>
        <dbReference type="ARBA" id="ARBA00023136"/>
    </source>
</evidence>
<feature type="transmembrane region" description="Helical" evidence="5">
    <location>
        <begin position="85"/>
        <end position="103"/>
    </location>
</feature>
<keyword evidence="9" id="KW-1185">Reference proteome</keyword>
<feature type="transmembrane region" description="Helical" evidence="5">
    <location>
        <begin position="262"/>
        <end position="281"/>
    </location>
</feature>
<feature type="transmembrane region" description="Helical" evidence="5">
    <location>
        <begin position="123"/>
        <end position="147"/>
    </location>
</feature>
<dbReference type="Proteomes" id="UP000663832">
    <property type="component" value="Unassembled WGS sequence"/>
</dbReference>
<evidence type="ECO:0000256" key="2">
    <source>
        <dbReference type="ARBA" id="ARBA00022692"/>
    </source>
</evidence>
<dbReference type="Gene3D" id="1.20.1070.10">
    <property type="entry name" value="Rhodopsin 7-helix transmembrane proteins"/>
    <property type="match status" value="1"/>
</dbReference>
<dbReference type="SUPFAM" id="SSF81321">
    <property type="entry name" value="Family A G protein-coupled receptor-like"/>
    <property type="match status" value="1"/>
</dbReference>
<accession>A0A814LNB4</accession>
<keyword evidence="2 5" id="KW-0812">Transmembrane</keyword>
<sequence>MSLPAVVTFWLYLIFLIPSIIFCIFCLYYFLTDSRFRKALYNHVFVVILFFTLFYELTDIIWFIYYSHTGIVLSTTPMFCLIWIYVDYSGYVTILLLMSWAAIERHILIFHQNCMTTLMKRFLFHYLPLIVFSIYPFIFYFVVFFVMPCDVPFNYKKQRCGHGFCLFNNTLVGIWDSIADYIVPAFITIILSIALIIRVWYIKYRNGQRFQWKRYKKMTVQLISISFLYFVLYLPFLILNTAYTAGLSTDIGFDFFGTSADLSYLIILFIPFMCTISSPELRRKFQKITRTCRRSKRVVDPAPLPVYHLRRDRVVKRTSSIH</sequence>
<reference evidence="7" key="1">
    <citation type="submission" date="2021-02" db="EMBL/GenBank/DDBJ databases">
        <authorList>
            <person name="Nowell W R."/>
        </authorList>
    </citation>
    <scope>NUCLEOTIDE SEQUENCE</scope>
</reference>
<name>A0A814LNB4_9BILA</name>
<evidence type="ECO:0000256" key="1">
    <source>
        <dbReference type="ARBA" id="ARBA00004370"/>
    </source>
</evidence>
<evidence type="ECO:0000313" key="7">
    <source>
        <dbReference type="EMBL" id="CAF1066047.1"/>
    </source>
</evidence>